<reference evidence="1 2" key="1">
    <citation type="journal article" date="2019" name="Emerg. Microbes Infect.">
        <title>Comprehensive subspecies identification of 175 nontuberculous mycobacteria species based on 7547 genomic profiles.</title>
        <authorList>
            <person name="Matsumoto Y."/>
            <person name="Kinjo T."/>
            <person name="Motooka D."/>
            <person name="Nabeya D."/>
            <person name="Jung N."/>
            <person name="Uechi K."/>
            <person name="Horii T."/>
            <person name="Iida T."/>
            <person name="Fujita J."/>
            <person name="Nakamura S."/>
        </authorList>
    </citation>
    <scope>NUCLEOTIDE SEQUENCE [LARGE SCALE GENOMIC DNA]</scope>
    <source>
        <strain evidence="1 2">JCM 14738</strain>
    </source>
</reference>
<keyword evidence="2" id="KW-1185">Reference proteome</keyword>
<dbReference type="RefSeq" id="WP_085232632.1">
    <property type="nucleotide sequence ID" value="NZ_AP022613.1"/>
</dbReference>
<sequence>MHINAFVPTESALMVGNAVNATQVPFTSLRLPPLQDQQVHQLSAPILLCLWAENGTDHDPHLYVQARDPNGETRGNAELVWAWDDVPDAPCKWRVFDLQLPFLMFSDGVYTFGVYANGGDPTEDALASYPFAIIFDPDCPPLPSGQELPPGAEYR</sequence>
<evidence type="ECO:0000313" key="1">
    <source>
        <dbReference type="EMBL" id="BBZ40607.1"/>
    </source>
</evidence>
<protein>
    <submittedName>
        <fullName evidence="1">Uncharacterized protein</fullName>
    </submittedName>
</protein>
<proteinExistence type="predicted"/>
<gene>
    <name evidence="1" type="ORF">MCNS_36700</name>
</gene>
<dbReference type="Proteomes" id="UP000467385">
    <property type="component" value="Chromosome"/>
</dbReference>
<name>A0A1X1TF09_9MYCO</name>
<dbReference type="OrthoDB" id="4719599at2"/>
<organism evidence="1 2">
    <name type="scientific">Mycobacterium conspicuum</name>
    <dbReference type="NCBI Taxonomy" id="44010"/>
    <lineage>
        <taxon>Bacteria</taxon>
        <taxon>Bacillati</taxon>
        <taxon>Actinomycetota</taxon>
        <taxon>Actinomycetes</taxon>
        <taxon>Mycobacteriales</taxon>
        <taxon>Mycobacteriaceae</taxon>
        <taxon>Mycobacterium</taxon>
    </lineage>
</organism>
<accession>A0A1X1TF09</accession>
<evidence type="ECO:0000313" key="2">
    <source>
        <dbReference type="Proteomes" id="UP000467385"/>
    </source>
</evidence>
<dbReference type="EMBL" id="AP022613">
    <property type="protein sequence ID" value="BBZ40607.1"/>
    <property type="molecule type" value="Genomic_DNA"/>
</dbReference>
<dbReference type="AlphaFoldDB" id="A0A1X1TF09"/>